<feature type="region of interest" description="Disordered" evidence="2">
    <location>
        <begin position="205"/>
        <end position="224"/>
    </location>
</feature>
<dbReference type="SUPFAM" id="SSF81901">
    <property type="entry name" value="HCP-like"/>
    <property type="match status" value="1"/>
</dbReference>
<name>A0A9P6UHP8_9FUNG</name>
<dbReference type="Gene3D" id="1.25.40.10">
    <property type="entry name" value="Tetratricopeptide repeat domain"/>
    <property type="match status" value="1"/>
</dbReference>
<dbReference type="Proteomes" id="UP000823405">
    <property type="component" value="Unassembled WGS sequence"/>
</dbReference>
<dbReference type="PANTHER" id="PTHR11102">
    <property type="entry name" value="SEL-1-LIKE PROTEIN"/>
    <property type="match status" value="1"/>
</dbReference>
<accession>A0A9P6UHP8</accession>
<dbReference type="InterPro" id="IPR050767">
    <property type="entry name" value="Sel1_AlgK"/>
</dbReference>
<dbReference type="PANTHER" id="PTHR11102:SF160">
    <property type="entry name" value="ERAD-ASSOCIATED E3 UBIQUITIN-PROTEIN LIGASE COMPONENT HRD3"/>
    <property type="match status" value="1"/>
</dbReference>
<feature type="compositionally biased region" description="Low complexity" evidence="2">
    <location>
        <begin position="175"/>
        <end position="193"/>
    </location>
</feature>
<reference evidence="3" key="1">
    <citation type="journal article" date="2020" name="Fungal Divers.">
        <title>Resolving the Mortierellaceae phylogeny through synthesis of multi-gene phylogenetics and phylogenomics.</title>
        <authorList>
            <person name="Vandepol N."/>
            <person name="Liber J."/>
            <person name="Desiro A."/>
            <person name="Na H."/>
            <person name="Kennedy M."/>
            <person name="Barry K."/>
            <person name="Grigoriev I.V."/>
            <person name="Miller A.N."/>
            <person name="O'Donnell K."/>
            <person name="Stajich J.E."/>
            <person name="Bonito G."/>
        </authorList>
    </citation>
    <scope>NUCLEOTIDE SEQUENCE</scope>
    <source>
        <strain evidence="3">NVP60</strain>
    </source>
</reference>
<dbReference type="InterPro" id="IPR006597">
    <property type="entry name" value="Sel1-like"/>
</dbReference>
<dbReference type="EMBL" id="JAAAIN010001816">
    <property type="protein sequence ID" value="KAG0299934.1"/>
    <property type="molecule type" value="Genomic_DNA"/>
</dbReference>
<sequence>MSDETLVKETLALMASSTSREGVQAVRLTSQNKTVDITTHKDNTSGQEVVLWSDIIMVFRDALYLQYGSKAIPFLKGPDFKVLDPLRIAAIPGATLEVVVDDDDDSESSFTTSMRFSSSRATAQKSKSKSARPPTQQSRGPTRSVVSQTSTLQSPPIQTARSAAPQALPLERTSLTTSFKPTSTATTTTSTQGSFLTSLFSKATPEAPTGSLQRAPLGTSTVAQESSAIEPLAVSTNSLETLNSNNDQNNAALRNPQYGLVEEALENYNHIEVPPETLEALQPKNHNNDARNPQCESVIPIDAQLTNSMNQARAPQDHSTVTASEGYDETVAKARQGDAKAQVAVGDMYLSGERVRYNRVTAHYWFLQAAEQGHAVAQYKVGVMYRRKEVVCPDNAMIEVLFRKAADQGVMEAQYEMGKLYQEGSGLVEQDPDEAMTWYLKAVEQGYPPASVAIGSLHESGQGGRIPEKNRNYSGAMDWYLKAASQGDVQAHYELGRMFDDGVGVVQDDLKAKQWYTQAAGRGHYSAKKRLLALEAGPQPPVEPAP</sequence>
<feature type="region of interest" description="Disordered" evidence="2">
    <location>
        <begin position="102"/>
        <end position="193"/>
    </location>
</feature>
<dbReference type="InterPro" id="IPR011990">
    <property type="entry name" value="TPR-like_helical_dom_sf"/>
</dbReference>
<evidence type="ECO:0000313" key="3">
    <source>
        <dbReference type="EMBL" id="KAG0299934.1"/>
    </source>
</evidence>
<dbReference type="AlphaFoldDB" id="A0A9P6UHP8"/>
<evidence type="ECO:0008006" key="5">
    <source>
        <dbReference type="Google" id="ProtNLM"/>
    </source>
</evidence>
<organism evidence="3 4">
    <name type="scientific">Linnemannia gamsii</name>
    <dbReference type="NCBI Taxonomy" id="64522"/>
    <lineage>
        <taxon>Eukaryota</taxon>
        <taxon>Fungi</taxon>
        <taxon>Fungi incertae sedis</taxon>
        <taxon>Mucoromycota</taxon>
        <taxon>Mortierellomycotina</taxon>
        <taxon>Mortierellomycetes</taxon>
        <taxon>Mortierellales</taxon>
        <taxon>Mortierellaceae</taxon>
        <taxon>Linnemannia</taxon>
    </lineage>
</organism>
<proteinExistence type="inferred from homology"/>
<protein>
    <recommendedName>
        <fullName evidence="5">HCP-like protein</fullName>
    </recommendedName>
</protein>
<evidence type="ECO:0000256" key="2">
    <source>
        <dbReference type="SAM" id="MobiDB-lite"/>
    </source>
</evidence>
<gene>
    <name evidence="3" type="ORF">BGZ97_003470</name>
</gene>
<feature type="compositionally biased region" description="Polar residues" evidence="2">
    <location>
        <begin position="133"/>
        <end position="161"/>
    </location>
</feature>
<evidence type="ECO:0000313" key="4">
    <source>
        <dbReference type="Proteomes" id="UP000823405"/>
    </source>
</evidence>
<comment type="similarity">
    <text evidence="1">Belongs to the sel-1 family.</text>
</comment>
<dbReference type="Pfam" id="PF08238">
    <property type="entry name" value="Sel1"/>
    <property type="match status" value="6"/>
</dbReference>
<evidence type="ECO:0000256" key="1">
    <source>
        <dbReference type="ARBA" id="ARBA00038101"/>
    </source>
</evidence>
<dbReference type="OrthoDB" id="272077at2759"/>
<keyword evidence="4" id="KW-1185">Reference proteome</keyword>
<comment type="caution">
    <text evidence="3">The sequence shown here is derived from an EMBL/GenBank/DDBJ whole genome shotgun (WGS) entry which is preliminary data.</text>
</comment>
<feature type="non-terminal residue" evidence="3">
    <location>
        <position position="546"/>
    </location>
</feature>
<feature type="compositionally biased region" description="Low complexity" evidence="2">
    <location>
        <begin position="108"/>
        <end position="120"/>
    </location>
</feature>
<dbReference type="SMART" id="SM00671">
    <property type="entry name" value="SEL1"/>
    <property type="match status" value="5"/>
</dbReference>